<organism evidence="1 2">
    <name type="scientific">Liparis tanakae</name>
    <name type="common">Tanaka's snailfish</name>
    <dbReference type="NCBI Taxonomy" id="230148"/>
    <lineage>
        <taxon>Eukaryota</taxon>
        <taxon>Metazoa</taxon>
        <taxon>Chordata</taxon>
        <taxon>Craniata</taxon>
        <taxon>Vertebrata</taxon>
        <taxon>Euteleostomi</taxon>
        <taxon>Actinopterygii</taxon>
        <taxon>Neopterygii</taxon>
        <taxon>Teleostei</taxon>
        <taxon>Neoteleostei</taxon>
        <taxon>Acanthomorphata</taxon>
        <taxon>Eupercaria</taxon>
        <taxon>Perciformes</taxon>
        <taxon>Cottioidei</taxon>
        <taxon>Cottales</taxon>
        <taxon>Liparidae</taxon>
        <taxon>Liparis</taxon>
    </lineage>
</organism>
<name>A0A4Z2GHT4_9TELE</name>
<comment type="caution">
    <text evidence="1">The sequence shown here is derived from an EMBL/GenBank/DDBJ whole genome shotgun (WGS) entry which is preliminary data.</text>
</comment>
<evidence type="ECO:0000313" key="1">
    <source>
        <dbReference type="EMBL" id="TNN52761.1"/>
    </source>
</evidence>
<gene>
    <name evidence="1" type="ORF">EYF80_037065</name>
</gene>
<protein>
    <submittedName>
        <fullName evidence="1">Uncharacterized protein</fullName>
    </submittedName>
</protein>
<dbReference type="EMBL" id="SRLO01000537">
    <property type="protein sequence ID" value="TNN52761.1"/>
    <property type="molecule type" value="Genomic_DNA"/>
</dbReference>
<dbReference type="AlphaFoldDB" id="A0A4Z2GHT4"/>
<sequence length="124" mass="13623">MRPESFPSSTFRVGTGATRGTSKCCIGIMRGWVETAGMEEIHVTLHENGWKMSPGLRWTFPPASSSDMNRVEHGVPLSLCCSGVTPFQTILHAPLTRVGHAQPPPPATGEHWKHILAKHLDQTR</sequence>
<evidence type="ECO:0000313" key="2">
    <source>
        <dbReference type="Proteomes" id="UP000314294"/>
    </source>
</evidence>
<reference evidence="1 2" key="1">
    <citation type="submission" date="2019-03" db="EMBL/GenBank/DDBJ databases">
        <title>First draft genome of Liparis tanakae, snailfish: a comprehensive survey of snailfish specific genes.</title>
        <authorList>
            <person name="Kim W."/>
            <person name="Song I."/>
            <person name="Jeong J.-H."/>
            <person name="Kim D."/>
            <person name="Kim S."/>
            <person name="Ryu S."/>
            <person name="Song J.Y."/>
            <person name="Lee S.K."/>
        </authorList>
    </citation>
    <scope>NUCLEOTIDE SEQUENCE [LARGE SCALE GENOMIC DNA]</scope>
    <source>
        <tissue evidence="1">Muscle</tissue>
    </source>
</reference>
<accession>A0A4Z2GHT4</accession>
<dbReference type="Proteomes" id="UP000314294">
    <property type="component" value="Unassembled WGS sequence"/>
</dbReference>
<proteinExistence type="predicted"/>
<keyword evidence="2" id="KW-1185">Reference proteome</keyword>